<dbReference type="PROSITE" id="PS50104">
    <property type="entry name" value="TIR"/>
    <property type="match status" value="1"/>
</dbReference>
<keyword evidence="14" id="KW-1185">Reference proteome</keyword>
<dbReference type="InterPro" id="IPR000157">
    <property type="entry name" value="TIR_dom"/>
</dbReference>
<evidence type="ECO:0000256" key="9">
    <source>
        <dbReference type="SAM" id="Phobius"/>
    </source>
</evidence>
<reference evidence="13" key="1">
    <citation type="submission" date="2025-08" db="UniProtKB">
        <authorList>
            <consortium name="Ensembl"/>
        </authorList>
    </citation>
    <scope>IDENTIFICATION</scope>
</reference>
<dbReference type="InParanoid" id="A0A3Q3GSB5"/>
<keyword evidence="6" id="KW-1015">Disulfide bond</keyword>
<keyword evidence="7" id="KW-0325">Glycoprotein</keyword>
<evidence type="ECO:0000256" key="2">
    <source>
        <dbReference type="ARBA" id="ARBA00022729"/>
    </source>
</evidence>
<dbReference type="InterPro" id="IPR035897">
    <property type="entry name" value="Toll_tir_struct_dom_sf"/>
</dbReference>
<protein>
    <submittedName>
        <fullName evidence="13">Interleukin-18 receptor 1-like</fullName>
    </submittedName>
</protein>
<feature type="transmembrane region" description="Helical" evidence="9">
    <location>
        <begin position="339"/>
        <end position="361"/>
    </location>
</feature>
<dbReference type="AlphaFoldDB" id="A0A3Q3GSB5"/>
<evidence type="ECO:0000256" key="8">
    <source>
        <dbReference type="ARBA" id="ARBA00023319"/>
    </source>
</evidence>
<feature type="domain" description="Ig-like" evidence="12">
    <location>
        <begin position="22"/>
        <end position="125"/>
    </location>
</feature>
<dbReference type="Ensembl" id="ENSLBET00000035665.1">
    <property type="protein sequence ID" value="ENSLBEP00000034184.1"/>
    <property type="gene ID" value="ENSLBEG00000025716.1"/>
</dbReference>
<dbReference type="InterPro" id="IPR013783">
    <property type="entry name" value="Ig-like_fold"/>
</dbReference>
<evidence type="ECO:0000256" key="10">
    <source>
        <dbReference type="SAM" id="SignalP"/>
    </source>
</evidence>
<feature type="signal peptide" evidence="10">
    <location>
        <begin position="1"/>
        <end position="25"/>
    </location>
</feature>
<keyword evidence="4" id="KW-0378">Hydrolase</keyword>
<dbReference type="Proteomes" id="UP000261660">
    <property type="component" value="Unplaced"/>
</dbReference>
<evidence type="ECO:0000259" key="11">
    <source>
        <dbReference type="PROSITE" id="PS50104"/>
    </source>
</evidence>
<feature type="domain" description="Ig-like" evidence="12">
    <location>
        <begin position="223"/>
        <end position="330"/>
    </location>
</feature>
<dbReference type="PRINTS" id="PR01536">
    <property type="entry name" value="INTRLKN1R12F"/>
</dbReference>
<keyword evidence="3" id="KW-0677">Repeat</keyword>
<evidence type="ECO:0000313" key="13">
    <source>
        <dbReference type="Ensembl" id="ENSLBEP00000034184.1"/>
    </source>
</evidence>
<dbReference type="Gene3D" id="2.60.40.10">
    <property type="entry name" value="Immunoglobulins"/>
    <property type="match status" value="3"/>
</dbReference>
<keyword evidence="9" id="KW-1133">Transmembrane helix</keyword>
<keyword evidence="5" id="KW-0520">NAD</keyword>
<dbReference type="InterPro" id="IPR036179">
    <property type="entry name" value="Ig-like_dom_sf"/>
</dbReference>
<keyword evidence="9" id="KW-0812">Transmembrane</keyword>
<evidence type="ECO:0000256" key="5">
    <source>
        <dbReference type="ARBA" id="ARBA00023027"/>
    </source>
</evidence>
<accession>A0A3Q3GSB5</accession>
<keyword evidence="8" id="KW-0393">Immunoglobulin domain</keyword>
<evidence type="ECO:0000256" key="6">
    <source>
        <dbReference type="ARBA" id="ARBA00023157"/>
    </source>
</evidence>
<reference evidence="13" key="2">
    <citation type="submission" date="2025-09" db="UniProtKB">
        <authorList>
            <consortium name="Ensembl"/>
        </authorList>
    </citation>
    <scope>IDENTIFICATION</scope>
</reference>
<dbReference type="SMART" id="SM00409">
    <property type="entry name" value="IG"/>
    <property type="match status" value="2"/>
</dbReference>
<evidence type="ECO:0000256" key="7">
    <source>
        <dbReference type="ARBA" id="ARBA00023180"/>
    </source>
</evidence>
<evidence type="ECO:0000259" key="12">
    <source>
        <dbReference type="PROSITE" id="PS50835"/>
    </source>
</evidence>
<feature type="chain" id="PRO_5018756355" evidence="10">
    <location>
        <begin position="26"/>
        <end position="547"/>
    </location>
</feature>
<dbReference type="InterPro" id="IPR003599">
    <property type="entry name" value="Ig_sub"/>
</dbReference>
<dbReference type="SUPFAM" id="SSF52200">
    <property type="entry name" value="Toll/Interleukin receptor TIR domain"/>
    <property type="match status" value="1"/>
</dbReference>
<dbReference type="PANTHER" id="PTHR11890">
    <property type="entry name" value="INTERLEUKIN-1 RECEPTOR FAMILY MEMBER"/>
    <property type="match status" value="1"/>
</dbReference>
<dbReference type="GO" id="GO:0016787">
    <property type="term" value="F:hydrolase activity"/>
    <property type="evidence" value="ECO:0007669"/>
    <property type="project" value="UniProtKB-KW"/>
</dbReference>
<evidence type="ECO:0000256" key="4">
    <source>
        <dbReference type="ARBA" id="ARBA00022801"/>
    </source>
</evidence>
<name>A0A3Q3GSB5_9LABR</name>
<dbReference type="GeneTree" id="ENSGT01090000259985"/>
<dbReference type="PROSITE" id="PS50835">
    <property type="entry name" value="IG_LIKE"/>
    <property type="match status" value="2"/>
</dbReference>
<evidence type="ECO:0000256" key="3">
    <source>
        <dbReference type="ARBA" id="ARBA00022737"/>
    </source>
</evidence>
<comment type="similarity">
    <text evidence="1">Belongs to the interleukin-1 receptor family.</text>
</comment>
<organism evidence="13 14">
    <name type="scientific">Labrus bergylta</name>
    <name type="common">ballan wrasse</name>
    <dbReference type="NCBI Taxonomy" id="56723"/>
    <lineage>
        <taxon>Eukaryota</taxon>
        <taxon>Metazoa</taxon>
        <taxon>Chordata</taxon>
        <taxon>Craniata</taxon>
        <taxon>Vertebrata</taxon>
        <taxon>Euteleostomi</taxon>
        <taxon>Actinopterygii</taxon>
        <taxon>Neopterygii</taxon>
        <taxon>Teleostei</taxon>
        <taxon>Neoteleostei</taxon>
        <taxon>Acanthomorphata</taxon>
        <taxon>Eupercaria</taxon>
        <taxon>Labriformes</taxon>
        <taxon>Labridae</taxon>
        <taxon>Labrus</taxon>
    </lineage>
</organism>
<dbReference type="SMART" id="SM00255">
    <property type="entry name" value="TIR"/>
    <property type="match status" value="1"/>
</dbReference>
<dbReference type="InterPro" id="IPR004074">
    <property type="entry name" value="IL-1_rcpt_I/II-typ"/>
</dbReference>
<evidence type="ECO:0000256" key="1">
    <source>
        <dbReference type="ARBA" id="ARBA00009752"/>
    </source>
</evidence>
<dbReference type="PANTHER" id="PTHR11890:SF6">
    <property type="entry name" value="INTERLEUKIN-18 RECEPTOR 1"/>
    <property type="match status" value="1"/>
</dbReference>
<dbReference type="STRING" id="56723.ENSLBEP00000034184"/>
<sequence>MTMKILPVHLVFLLTFLAGMFPCGTNEIGVKSGVFSLRHTAVHIKAGEMVALLCPHHKGSNDAELIWTSHTAQETLLISSISSAEQRQMGLLVHGRNLVILGASVNHQGKYSCSQGNASSEFMLTVYTEQSREYEEQTTYSTTCFTQEYCMLNCPDVNIPDVNTPNMTTNDIMWHKKGESFPIDGYFSSVEKNNHGIYTCTRSYLYDQQSYNRTFAVILDVKPKIIQKSPTINSPLQDDVFHVDLGSPAVISCIAVAFSDSDSLHWLSGNSMLKKNESLTVFYNETRENIDGEIHITASLVIKMVTEEDLSKHYTCKLDSDDTPSSVIITLAQKARPSYISLAVGSVCIIVVMLLTTAVYVKFKIHITLFLRDALGCLSSASDGQSYDAFLMCYKSDTDGLSEDDRECLKSVLEERFGYNLCLYDRDILPGKAVAEAVLDCIEQSRAVVLVPTSLDPGLGSGLLSVIHSALVEKKTRLVFIKTESTEVSKSGSVPEALQLLSEAGNCVTWKGKRSLMPSSSFFWNKLRYHLPAPQHVPKIRLLTQTV</sequence>
<dbReference type="InterPro" id="IPR015621">
    <property type="entry name" value="IL-1_rcpt_fam"/>
</dbReference>
<evidence type="ECO:0000313" key="14">
    <source>
        <dbReference type="Proteomes" id="UP000261660"/>
    </source>
</evidence>
<dbReference type="PRINTS" id="PR01537">
    <property type="entry name" value="INTRLKN1R1F"/>
</dbReference>
<feature type="domain" description="TIR" evidence="11">
    <location>
        <begin position="385"/>
        <end position="531"/>
    </location>
</feature>
<dbReference type="GO" id="GO:0004908">
    <property type="term" value="F:interleukin-1 receptor activity"/>
    <property type="evidence" value="ECO:0007669"/>
    <property type="project" value="InterPro"/>
</dbReference>
<dbReference type="SUPFAM" id="SSF48726">
    <property type="entry name" value="Immunoglobulin"/>
    <property type="match status" value="2"/>
</dbReference>
<proteinExistence type="inferred from homology"/>
<dbReference type="InterPro" id="IPR007110">
    <property type="entry name" value="Ig-like_dom"/>
</dbReference>
<keyword evidence="2 10" id="KW-0732">Signal</keyword>
<keyword evidence="9" id="KW-0472">Membrane</keyword>
<dbReference type="Gene3D" id="3.40.50.10140">
    <property type="entry name" value="Toll/interleukin-1 receptor homology (TIR) domain"/>
    <property type="match status" value="1"/>
</dbReference>
<dbReference type="Pfam" id="PF01582">
    <property type="entry name" value="TIR"/>
    <property type="match status" value="1"/>
</dbReference>